<reference evidence="2" key="1">
    <citation type="submission" date="2016-11" db="UniProtKB">
        <authorList>
            <consortium name="WormBaseParasite"/>
        </authorList>
    </citation>
    <scope>IDENTIFICATION</scope>
</reference>
<organism evidence="1 2">
    <name type="scientific">Macrostomum lignano</name>
    <dbReference type="NCBI Taxonomy" id="282301"/>
    <lineage>
        <taxon>Eukaryota</taxon>
        <taxon>Metazoa</taxon>
        <taxon>Spiralia</taxon>
        <taxon>Lophotrochozoa</taxon>
        <taxon>Platyhelminthes</taxon>
        <taxon>Rhabditophora</taxon>
        <taxon>Macrostomorpha</taxon>
        <taxon>Macrostomida</taxon>
        <taxon>Macrostomidae</taxon>
        <taxon>Macrostomum</taxon>
    </lineage>
</organism>
<accession>A0A1I8IUJ7</accession>
<name>A0A1I8IUJ7_9PLAT</name>
<sequence>AISSGAITPDLLRSSAVAACRSSVGSSLNAFVSLAEPQHQPPVANRGHGSPLFGLPIAVKDNFLHCGMRHTWSGWLSHLRLANSLCSSSDAPDSATNFYIAGGSSGGSAAAVEFEAYNLV</sequence>
<dbReference type="Proteomes" id="UP000095280">
    <property type="component" value="Unplaced"/>
</dbReference>
<protein>
    <submittedName>
        <fullName evidence="2">Amidase domain-containing protein</fullName>
    </submittedName>
</protein>
<evidence type="ECO:0000313" key="1">
    <source>
        <dbReference type="Proteomes" id="UP000095280"/>
    </source>
</evidence>
<keyword evidence="1" id="KW-1185">Reference proteome</keyword>
<evidence type="ECO:0000313" key="2">
    <source>
        <dbReference type="WBParaSite" id="maker-uti_cns_0016889-snap-gene-0.2-mRNA-1"/>
    </source>
</evidence>
<dbReference type="SUPFAM" id="SSF75304">
    <property type="entry name" value="Amidase signature (AS) enzymes"/>
    <property type="match status" value="1"/>
</dbReference>
<dbReference type="Gene3D" id="3.90.1300.10">
    <property type="entry name" value="Amidase signature (AS) domain"/>
    <property type="match status" value="1"/>
</dbReference>
<dbReference type="AlphaFoldDB" id="A0A1I8IUJ7"/>
<dbReference type="WBParaSite" id="maker-uti_cns_0016889-snap-gene-0.2-mRNA-1">
    <property type="protein sequence ID" value="maker-uti_cns_0016889-snap-gene-0.2-mRNA-1"/>
    <property type="gene ID" value="maker-uti_cns_0016889-snap-gene-0.2"/>
</dbReference>
<proteinExistence type="predicted"/>
<dbReference type="InterPro" id="IPR036928">
    <property type="entry name" value="AS_sf"/>
</dbReference>